<dbReference type="InterPro" id="IPR051928">
    <property type="entry name" value="NorD/CobT"/>
</dbReference>
<dbReference type="InterPro" id="IPR002035">
    <property type="entry name" value="VWF_A"/>
</dbReference>
<sequence>MEEFVGGLWDKLITRTAHRGFPKARVTLREIDPIAPIFFRALGGDPGLSVRAGTATAHGARRSWMERVAGVGEKIELAWSDDTTLHLPAELDVFPERAQNRELYLWLLALAAHDVAPQAPWIVRNQAATRAALAALPGLAPRYRRLVGDLLNLRPKPERLRDQEAAAEAAIRAALTEPGSVTDFMAGKHPPMPVPLWLHPTPPVNTGDARQAGSAKSPQPGSAKSQADEEARKRRAERVEMPEAKSPFMLLFRAESLFSWAEFVKVDRPLDEDENEHAAKAANDLDILSVADDDKSTAASRVRFDLDLPAEADDDLVLADGILLPEWNYRKQRLQPDHCRLQMMVARDAEPCPLPQTLRAPAKRLRQQFQALTTQRARLRAQLSGSDLDIDACVRFAADKIDGVRSSEPGLYVDSRKQQRDLSCLLLADLSLSTDAWVNNSARVIEVIRDSLLLFGEALAATGDRFALYGFSSVRRDNVRFHLLKGFDERYDDGIRGRLATLKPGYYTRMGAAIRHAAAILATRKSSRRLLLILTDGKPNDLDKYEGRYGIEDTRMAILEARRQGLTPFCVTIDEAAGDYLPHLFGASGFVVVHDAAMLPQVLPSLYARLTENI</sequence>
<dbReference type="PANTHER" id="PTHR41248">
    <property type="entry name" value="NORD PROTEIN"/>
    <property type="match status" value="1"/>
</dbReference>
<proteinExistence type="predicted"/>
<keyword evidence="4" id="KW-1185">Reference proteome</keyword>
<dbReference type="OrthoDB" id="9758211at2"/>
<dbReference type="Proteomes" id="UP000008291">
    <property type="component" value="Chromosome"/>
</dbReference>
<feature type="domain" description="VWFA" evidence="2">
    <location>
        <begin position="429"/>
        <end position="606"/>
    </location>
</feature>
<gene>
    <name evidence="3" type="ordered locus">Tbd_0555</name>
</gene>
<reference evidence="3 4" key="1">
    <citation type="journal article" date="2006" name="J. Bacteriol.">
        <title>The genome sequence of the obligately chemolithoautotrophic, facultatively anaerobic bacterium Thiobacillus denitrificans.</title>
        <authorList>
            <person name="Beller H.R."/>
            <person name="Chain P.S."/>
            <person name="Letain T.E."/>
            <person name="Chakicherla A."/>
            <person name="Larimer F.W."/>
            <person name="Richardson P.M."/>
            <person name="Coleman M.A."/>
            <person name="Wood A.P."/>
            <person name="Kelly D.P."/>
        </authorList>
    </citation>
    <scope>NUCLEOTIDE SEQUENCE [LARGE SCALE GENOMIC DNA]</scope>
    <source>
        <strain evidence="3 4">ATCC 25259</strain>
    </source>
</reference>
<evidence type="ECO:0000313" key="4">
    <source>
        <dbReference type="Proteomes" id="UP000008291"/>
    </source>
</evidence>
<dbReference type="SMART" id="SM00327">
    <property type="entry name" value="VWA"/>
    <property type="match status" value="1"/>
</dbReference>
<protein>
    <submittedName>
        <fullName evidence="3">Putative nitric oxide reductase activation protein</fullName>
    </submittedName>
</protein>
<evidence type="ECO:0000313" key="3">
    <source>
        <dbReference type="EMBL" id="AAZ96508.1"/>
    </source>
</evidence>
<dbReference type="RefSeq" id="WP_011311067.1">
    <property type="nucleotide sequence ID" value="NC_007404.1"/>
</dbReference>
<evidence type="ECO:0000259" key="2">
    <source>
        <dbReference type="PROSITE" id="PS50234"/>
    </source>
</evidence>
<dbReference type="AlphaFoldDB" id="Q3SLA7"/>
<dbReference type="CDD" id="cd01454">
    <property type="entry name" value="vWA_norD_type"/>
    <property type="match status" value="1"/>
</dbReference>
<dbReference type="PANTHER" id="PTHR41248:SF1">
    <property type="entry name" value="NORD PROTEIN"/>
    <property type="match status" value="1"/>
</dbReference>
<dbReference type="SUPFAM" id="SSF53300">
    <property type="entry name" value="vWA-like"/>
    <property type="match status" value="1"/>
</dbReference>
<dbReference type="PROSITE" id="PS50234">
    <property type="entry name" value="VWFA"/>
    <property type="match status" value="1"/>
</dbReference>
<feature type="compositionally biased region" description="Polar residues" evidence="1">
    <location>
        <begin position="214"/>
        <end position="225"/>
    </location>
</feature>
<dbReference type="STRING" id="292415.Tbd_0555"/>
<dbReference type="InterPro" id="IPR036465">
    <property type="entry name" value="vWFA_dom_sf"/>
</dbReference>
<name>Q3SLA7_THIDA</name>
<feature type="compositionally biased region" description="Basic and acidic residues" evidence="1">
    <location>
        <begin position="226"/>
        <end position="240"/>
    </location>
</feature>
<dbReference type="EMBL" id="CP000116">
    <property type="protein sequence ID" value="AAZ96508.1"/>
    <property type="molecule type" value="Genomic_DNA"/>
</dbReference>
<dbReference type="HOGENOM" id="CLU_024042_0_0_4"/>
<feature type="region of interest" description="Disordered" evidence="1">
    <location>
        <begin position="192"/>
        <end position="240"/>
    </location>
</feature>
<dbReference type="eggNOG" id="COG4548">
    <property type="taxonomic scope" value="Bacteria"/>
</dbReference>
<accession>Q3SLA7</accession>
<organism evidence="3 4">
    <name type="scientific">Thiobacillus denitrificans (strain ATCC 25259 / T1)</name>
    <dbReference type="NCBI Taxonomy" id="292415"/>
    <lineage>
        <taxon>Bacteria</taxon>
        <taxon>Pseudomonadati</taxon>
        <taxon>Pseudomonadota</taxon>
        <taxon>Betaproteobacteria</taxon>
        <taxon>Nitrosomonadales</taxon>
        <taxon>Thiobacillaceae</taxon>
        <taxon>Thiobacillus</taxon>
    </lineage>
</organism>
<dbReference type="KEGG" id="tbd:Tbd_0555"/>
<dbReference type="Gene3D" id="3.40.50.410">
    <property type="entry name" value="von Willebrand factor, type A domain"/>
    <property type="match status" value="1"/>
</dbReference>
<evidence type="ECO:0000256" key="1">
    <source>
        <dbReference type="SAM" id="MobiDB-lite"/>
    </source>
</evidence>
<dbReference type="Pfam" id="PF00092">
    <property type="entry name" value="VWA"/>
    <property type="match status" value="1"/>
</dbReference>